<protein>
    <submittedName>
        <fullName evidence="2">Uncharacterized protein</fullName>
    </submittedName>
</protein>
<feature type="non-terminal residue" evidence="2">
    <location>
        <position position="1"/>
    </location>
</feature>
<sequence>YLARLLRPAMAKVECVAGLLQGGEAAPGQQLQRQGRLRRRCNDLRAPTRTRSSTSFEFMHAEGQPPPDLDGSPDLNTVGALGAAPLSPHWILAGYIIDWSLGLTVAEHNCDANADGQGQFLPQFVACKPRCGLRTPK</sequence>
<evidence type="ECO:0000256" key="1">
    <source>
        <dbReference type="SAM" id="MobiDB-lite"/>
    </source>
</evidence>
<accession>A0AA36JEG3</accession>
<dbReference type="AlphaFoldDB" id="A0AA36JEG3"/>
<gene>
    <name evidence="2" type="ORF">EVOR1521_LOCUS26201</name>
</gene>
<keyword evidence="3" id="KW-1185">Reference proteome</keyword>
<reference evidence="2" key="1">
    <citation type="submission" date="2023-08" db="EMBL/GenBank/DDBJ databases">
        <authorList>
            <person name="Chen Y."/>
            <person name="Shah S."/>
            <person name="Dougan E. K."/>
            <person name="Thang M."/>
            <person name="Chan C."/>
        </authorList>
    </citation>
    <scope>NUCLEOTIDE SEQUENCE</scope>
</reference>
<comment type="caution">
    <text evidence="2">The sequence shown here is derived from an EMBL/GenBank/DDBJ whole genome shotgun (WGS) entry which is preliminary data.</text>
</comment>
<dbReference type="Proteomes" id="UP001178507">
    <property type="component" value="Unassembled WGS sequence"/>
</dbReference>
<evidence type="ECO:0000313" key="2">
    <source>
        <dbReference type="EMBL" id="CAJ1403546.1"/>
    </source>
</evidence>
<organism evidence="2 3">
    <name type="scientific">Effrenium voratum</name>
    <dbReference type="NCBI Taxonomy" id="2562239"/>
    <lineage>
        <taxon>Eukaryota</taxon>
        <taxon>Sar</taxon>
        <taxon>Alveolata</taxon>
        <taxon>Dinophyceae</taxon>
        <taxon>Suessiales</taxon>
        <taxon>Symbiodiniaceae</taxon>
        <taxon>Effrenium</taxon>
    </lineage>
</organism>
<name>A0AA36JEG3_9DINO</name>
<feature type="region of interest" description="Disordered" evidence="1">
    <location>
        <begin position="46"/>
        <end position="74"/>
    </location>
</feature>
<dbReference type="EMBL" id="CAUJNA010003501">
    <property type="protein sequence ID" value="CAJ1403546.1"/>
    <property type="molecule type" value="Genomic_DNA"/>
</dbReference>
<evidence type="ECO:0000313" key="3">
    <source>
        <dbReference type="Proteomes" id="UP001178507"/>
    </source>
</evidence>
<proteinExistence type="predicted"/>